<dbReference type="Proteomes" id="UP001201980">
    <property type="component" value="Unassembled WGS sequence"/>
</dbReference>
<dbReference type="AlphaFoldDB" id="A0AAD5WPI8"/>
<feature type="compositionally biased region" description="Low complexity" evidence="1">
    <location>
        <begin position="323"/>
        <end position="340"/>
    </location>
</feature>
<feature type="compositionally biased region" description="Polar residues" evidence="1">
    <location>
        <begin position="107"/>
        <end position="124"/>
    </location>
</feature>
<feature type="compositionally biased region" description="Polar residues" evidence="1">
    <location>
        <begin position="246"/>
        <end position="269"/>
    </location>
</feature>
<keyword evidence="3" id="KW-1185">Reference proteome</keyword>
<reference evidence="2" key="1">
    <citation type="submission" date="2022-07" db="EMBL/GenBank/DDBJ databases">
        <title>Draft genome sequence of Zalerion maritima ATCC 34329, a (micro)plastics degrading marine fungus.</title>
        <authorList>
            <person name="Paco A."/>
            <person name="Goncalves M.F.M."/>
            <person name="Rocha-Santos T.A.P."/>
            <person name="Alves A."/>
        </authorList>
    </citation>
    <scope>NUCLEOTIDE SEQUENCE</scope>
    <source>
        <strain evidence="2">ATCC 34329</strain>
    </source>
</reference>
<dbReference type="EMBL" id="JAKWBI020000414">
    <property type="protein sequence ID" value="KAJ2895284.1"/>
    <property type="molecule type" value="Genomic_DNA"/>
</dbReference>
<comment type="caution">
    <text evidence="2">The sequence shown here is derived from an EMBL/GenBank/DDBJ whole genome shotgun (WGS) entry which is preliminary data.</text>
</comment>
<accession>A0AAD5WPI8</accession>
<evidence type="ECO:0000313" key="3">
    <source>
        <dbReference type="Proteomes" id="UP001201980"/>
    </source>
</evidence>
<name>A0AAD5WPI8_9PEZI</name>
<feature type="region of interest" description="Disordered" evidence="1">
    <location>
        <begin position="98"/>
        <end position="500"/>
    </location>
</feature>
<protein>
    <recommendedName>
        <fullName evidence="4">Nitrogen regulatory protein areA GATA-like domain-containing protein</fullName>
    </recommendedName>
</protein>
<feature type="compositionally biased region" description="Basic and acidic residues" evidence="1">
    <location>
        <begin position="449"/>
        <end position="473"/>
    </location>
</feature>
<gene>
    <name evidence="2" type="ORF">MKZ38_006723</name>
</gene>
<proteinExistence type="predicted"/>
<evidence type="ECO:0008006" key="4">
    <source>
        <dbReference type="Google" id="ProtNLM"/>
    </source>
</evidence>
<evidence type="ECO:0000313" key="2">
    <source>
        <dbReference type="EMBL" id="KAJ2895284.1"/>
    </source>
</evidence>
<evidence type="ECO:0000256" key="1">
    <source>
        <dbReference type="SAM" id="MobiDB-lite"/>
    </source>
</evidence>
<feature type="compositionally biased region" description="Low complexity" evidence="1">
    <location>
        <begin position="432"/>
        <end position="443"/>
    </location>
</feature>
<organism evidence="2 3">
    <name type="scientific">Zalerion maritima</name>
    <dbReference type="NCBI Taxonomy" id="339359"/>
    <lineage>
        <taxon>Eukaryota</taxon>
        <taxon>Fungi</taxon>
        <taxon>Dikarya</taxon>
        <taxon>Ascomycota</taxon>
        <taxon>Pezizomycotina</taxon>
        <taxon>Sordariomycetes</taxon>
        <taxon>Lulworthiomycetidae</taxon>
        <taxon>Lulworthiales</taxon>
        <taxon>Lulworthiaceae</taxon>
        <taxon>Zalerion</taxon>
    </lineage>
</organism>
<feature type="compositionally biased region" description="Basic and acidic residues" evidence="1">
    <location>
        <begin position="406"/>
        <end position="418"/>
    </location>
</feature>
<sequence length="519" mass="56244">MIPMILPKGIVVNSSDIYAEVASYPTVPPEKIGEYWHVYTTTFRKLIDPTAHRLENFWWHVWGSDRRFLSGAVLARIFEDISKGPTVVEIVGPPNRFEGQVERRVPSRSQTLPINTQDSPGSSKGQRDGCYGDATHVANPPLKPLSSSSSKPPPPHPILKKTRGPSSSGPRPTARFISPHESAEEDEVDTNNPSVETIAGAVEVRQPVRSPSTSKSEKKKGTPTGIKKQIAVSSASKRRPQLARRTGSQSSGGSAEGNNTIRSGSSGSGSCKYLGSQRSNITPIAEVPSGTITPKENMTDAEGVKKLSARAAGKQPAVPRAMPDQQPTPQPMTTRQQTSPNLQYHRPITSRSRGHVPSAQPSSLDLKRQTRPPGFEAVIARNQSARDLSRRGFDSFQGPVGAEPMVRSKSDMESRDHGGGTTGRHPVKGLISSTTAKTSSVAAQGIFEFDQKSVQHPVEAREEGDDKQADFPRPRRTSSVLDSRLIPTAPNPAPDVELGRTKSQLTLLLEREKSRLGQN</sequence>